<evidence type="ECO:0000256" key="8">
    <source>
        <dbReference type="RuleBase" id="RU004453"/>
    </source>
</evidence>
<dbReference type="EMBL" id="JH711581">
    <property type="protein sequence ID" value="EIW78965.1"/>
    <property type="molecule type" value="Genomic_DNA"/>
</dbReference>
<feature type="chain" id="PRO_5024422224" evidence="9">
    <location>
        <begin position="24"/>
        <end position="318"/>
    </location>
</feature>
<evidence type="ECO:0000259" key="10">
    <source>
        <dbReference type="PROSITE" id="PS51910"/>
    </source>
</evidence>
<evidence type="ECO:0000256" key="5">
    <source>
        <dbReference type="ARBA" id="ARBA00023295"/>
    </source>
</evidence>
<sequence>MVALTSVFTTLFAAALSITGVVAAPVNQTLSARSAAPAAPHFVAYDDKWITPPSAADLQGYNVYAMTFWRPNGAVDQAENWAGLDVATRTLALTTYRAAGIKTVVSAFGAQFYPTSGSPALDPTQTADELAAWVIQYGLDGVDIDYEDLPAMDKKDGSAEQWLITFTTELRNKLPASDYFITHAPLAPWFAPSVYTSGGYIKVNQQVGSLIDWYNVQYYNDGSSEYTTCDGLINTSSSNNPDSALFQIVAAGVSADKLVIGKPGTSVDATNGYMSASDLASCLQQATAKNWNAGVSVWQYPDADASWIKTVRSLAFPE</sequence>
<dbReference type="KEGG" id="cput:CONPUDRAFT_166814"/>
<evidence type="ECO:0000256" key="2">
    <source>
        <dbReference type="ARBA" id="ARBA00022801"/>
    </source>
</evidence>
<name>A0A5M3MJX7_CONPW</name>
<keyword evidence="6" id="KW-0624">Polysaccharide degradation</keyword>
<dbReference type="InterPro" id="IPR001579">
    <property type="entry name" value="Glyco_hydro_18_chit_AS"/>
</dbReference>
<dbReference type="GeneID" id="19205650"/>
<dbReference type="GO" id="GO:0006032">
    <property type="term" value="P:chitin catabolic process"/>
    <property type="evidence" value="ECO:0007669"/>
    <property type="project" value="UniProtKB-KW"/>
</dbReference>
<evidence type="ECO:0000256" key="1">
    <source>
        <dbReference type="ARBA" id="ARBA00000822"/>
    </source>
</evidence>
<dbReference type="InterPro" id="IPR017853">
    <property type="entry name" value="GH"/>
</dbReference>
<keyword evidence="4" id="KW-0119">Carbohydrate metabolism</keyword>
<feature type="domain" description="GH18" evidence="10">
    <location>
        <begin position="40"/>
        <end position="318"/>
    </location>
</feature>
<evidence type="ECO:0000256" key="4">
    <source>
        <dbReference type="ARBA" id="ARBA00023277"/>
    </source>
</evidence>
<comment type="caution">
    <text evidence="11">The sequence shown here is derived from an EMBL/GenBank/DDBJ whole genome shotgun (WGS) entry which is preliminary data.</text>
</comment>
<proteinExistence type="inferred from homology"/>
<evidence type="ECO:0000256" key="3">
    <source>
        <dbReference type="ARBA" id="ARBA00023024"/>
    </source>
</evidence>
<evidence type="ECO:0000256" key="9">
    <source>
        <dbReference type="SAM" id="SignalP"/>
    </source>
</evidence>
<protein>
    <submittedName>
        <fullName evidence="11">Glycoside hydrolase family 18 protein</fullName>
    </submittedName>
</protein>
<dbReference type="PROSITE" id="PS51910">
    <property type="entry name" value="GH18_2"/>
    <property type="match status" value="1"/>
</dbReference>
<gene>
    <name evidence="11" type="ORF">CONPUDRAFT_166814</name>
</gene>
<keyword evidence="2 7" id="KW-0378">Hydrolase</keyword>
<evidence type="ECO:0000256" key="6">
    <source>
        <dbReference type="ARBA" id="ARBA00023326"/>
    </source>
</evidence>
<dbReference type="Proteomes" id="UP000053558">
    <property type="component" value="Unassembled WGS sequence"/>
</dbReference>
<dbReference type="GO" id="GO:0000272">
    <property type="term" value="P:polysaccharide catabolic process"/>
    <property type="evidence" value="ECO:0007669"/>
    <property type="project" value="UniProtKB-KW"/>
</dbReference>
<accession>A0A5M3MJX7</accession>
<dbReference type="CDD" id="cd00598">
    <property type="entry name" value="GH18_chitinase-like"/>
    <property type="match status" value="1"/>
</dbReference>
<dbReference type="SUPFAM" id="SSF51445">
    <property type="entry name" value="(Trans)glycosidases"/>
    <property type="match status" value="1"/>
</dbReference>
<keyword evidence="12" id="KW-1185">Reference proteome</keyword>
<dbReference type="OrthoDB" id="3012298at2759"/>
<keyword evidence="3" id="KW-0146">Chitin degradation</keyword>
<comment type="similarity">
    <text evidence="8">Belongs to the glycosyl hydrolase 18 family.</text>
</comment>
<dbReference type="RefSeq" id="XP_007770710.1">
    <property type="nucleotide sequence ID" value="XM_007772520.1"/>
</dbReference>
<evidence type="ECO:0000313" key="12">
    <source>
        <dbReference type="Proteomes" id="UP000053558"/>
    </source>
</evidence>
<evidence type="ECO:0000256" key="7">
    <source>
        <dbReference type="RuleBase" id="RU000489"/>
    </source>
</evidence>
<evidence type="ECO:0000313" key="11">
    <source>
        <dbReference type="EMBL" id="EIW78965.1"/>
    </source>
</evidence>
<feature type="signal peptide" evidence="9">
    <location>
        <begin position="1"/>
        <end position="23"/>
    </location>
</feature>
<dbReference type="GO" id="GO:0008843">
    <property type="term" value="F:endochitinase activity"/>
    <property type="evidence" value="ECO:0007669"/>
    <property type="project" value="UniProtKB-EC"/>
</dbReference>
<dbReference type="PROSITE" id="PS01095">
    <property type="entry name" value="GH18_1"/>
    <property type="match status" value="1"/>
</dbReference>
<dbReference type="AlphaFoldDB" id="A0A5M3MJX7"/>
<reference evidence="12" key="1">
    <citation type="journal article" date="2012" name="Science">
        <title>The Paleozoic origin of enzymatic lignin decomposition reconstructed from 31 fungal genomes.</title>
        <authorList>
            <person name="Floudas D."/>
            <person name="Binder M."/>
            <person name="Riley R."/>
            <person name="Barry K."/>
            <person name="Blanchette R.A."/>
            <person name="Henrissat B."/>
            <person name="Martinez A.T."/>
            <person name="Otillar R."/>
            <person name="Spatafora J.W."/>
            <person name="Yadav J.S."/>
            <person name="Aerts A."/>
            <person name="Benoit I."/>
            <person name="Boyd A."/>
            <person name="Carlson A."/>
            <person name="Copeland A."/>
            <person name="Coutinho P.M."/>
            <person name="de Vries R.P."/>
            <person name="Ferreira P."/>
            <person name="Findley K."/>
            <person name="Foster B."/>
            <person name="Gaskell J."/>
            <person name="Glotzer D."/>
            <person name="Gorecki P."/>
            <person name="Heitman J."/>
            <person name="Hesse C."/>
            <person name="Hori C."/>
            <person name="Igarashi K."/>
            <person name="Jurgens J.A."/>
            <person name="Kallen N."/>
            <person name="Kersten P."/>
            <person name="Kohler A."/>
            <person name="Kuees U."/>
            <person name="Kumar T.K.A."/>
            <person name="Kuo A."/>
            <person name="LaButti K."/>
            <person name="Larrondo L.F."/>
            <person name="Lindquist E."/>
            <person name="Ling A."/>
            <person name="Lombard V."/>
            <person name="Lucas S."/>
            <person name="Lundell T."/>
            <person name="Martin R."/>
            <person name="McLaughlin D.J."/>
            <person name="Morgenstern I."/>
            <person name="Morin E."/>
            <person name="Murat C."/>
            <person name="Nagy L.G."/>
            <person name="Nolan M."/>
            <person name="Ohm R.A."/>
            <person name="Patyshakuliyeva A."/>
            <person name="Rokas A."/>
            <person name="Ruiz-Duenas F.J."/>
            <person name="Sabat G."/>
            <person name="Salamov A."/>
            <person name="Samejima M."/>
            <person name="Schmutz J."/>
            <person name="Slot J.C."/>
            <person name="St John F."/>
            <person name="Stenlid J."/>
            <person name="Sun H."/>
            <person name="Sun S."/>
            <person name="Syed K."/>
            <person name="Tsang A."/>
            <person name="Wiebenga A."/>
            <person name="Young D."/>
            <person name="Pisabarro A."/>
            <person name="Eastwood D.C."/>
            <person name="Martin F."/>
            <person name="Cullen D."/>
            <person name="Grigoriev I.V."/>
            <person name="Hibbett D.S."/>
        </authorList>
    </citation>
    <scope>NUCLEOTIDE SEQUENCE [LARGE SCALE GENOMIC DNA]</scope>
    <source>
        <strain evidence="12">RWD-64-598 SS2</strain>
    </source>
</reference>
<dbReference type="InterPro" id="IPR001223">
    <property type="entry name" value="Glyco_hydro18_cat"/>
</dbReference>
<dbReference type="Gene3D" id="3.20.20.80">
    <property type="entry name" value="Glycosidases"/>
    <property type="match status" value="1"/>
</dbReference>
<dbReference type="Pfam" id="PF00704">
    <property type="entry name" value="Glyco_hydro_18"/>
    <property type="match status" value="1"/>
</dbReference>
<keyword evidence="9" id="KW-0732">Signal</keyword>
<comment type="catalytic activity">
    <reaction evidence="1">
        <text>Random endo-hydrolysis of N-acetyl-beta-D-glucosaminide (1-&gt;4)-beta-linkages in chitin and chitodextrins.</text>
        <dbReference type="EC" id="3.2.1.14"/>
    </reaction>
</comment>
<organism evidence="11 12">
    <name type="scientific">Coniophora puteana (strain RWD-64-598)</name>
    <name type="common">Brown rot fungus</name>
    <dbReference type="NCBI Taxonomy" id="741705"/>
    <lineage>
        <taxon>Eukaryota</taxon>
        <taxon>Fungi</taxon>
        <taxon>Dikarya</taxon>
        <taxon>Basidiomycota</taxon>
        <taxon>Agaricomycotina</taxon>
        <taxon>Agaricomycetes</taxon>
        <taxon>Agaricomycetidae</taxon>
        <taxon>Boletales</taxon>
        <taxon>Coniophorineae</taxon>
        <taxon>Coniophoraceae</taxon>
        <taxon>Coniophora</taxon>
    </lineage>
</organism>
<keyword evidence="5 7" id="KW-0326">Glycosidase</keyword>